<evidence type="ECO:0000259" key="11">
    <source>
        <dbReference type="SMART" id="SM00382"/>
    </source>
</evidence>
<proteinExistence type="inferred from homology"/>
<dbReference type="Proteomes" id="UP000095009">
    <property type="component" value="Unassembled WGS sequence"/>
</dbReference>
<dbReference type="FunFam" id="3.40.50.300:FF:000326">
    <property type="entry name" value="P-loop containing nucleoside triphosphate hydrolase"/>
    <property type="match status" value="1"/>
</dbReference>
<keyword evidence="10" id="KW-0539">Nucleus</keyword>
<dbReference type="Pfam" id="PF13087">
    <property type="entry name" value="AAA_12"/>
    <property type="match status" value="1"/>
</dbReference>
<dbReference type="GO" id="GO:0005737">
    <property type="term" value="C:cytoplasm"/>
    <property type="evidence" value="ECO:0007669"/>
    <property type="project" value="UniProtKB-SubCell"/>
</dbReference>
<organism evidence="12 13">
    <name type="scientific">Nadsonia fulvescens var. elongata DSM 6958</name>
    <dbReference type="NCBI Taxonomy" id="857566"/>
    <lineage>
        <taxon>Eukaryota</taxon>
        <taxon>Fungi</taxon>
        <taxon>Dikarya</taxon>
        <taxon>Ascomycota</taxon>
        <taxon>Saccharomycotina</taxon>
        <taxon>Dipodascomycetes</taxon>
        <taxon>Dipodascales</taxon>
        <taxon>Dipodascales incertae sedis</taxon>
        <taxon>Nadsonia</taxon>
    </lineage>
</organism>
<evidence type="ECO:0000313" key="13">
    <source>
        <dbReference type="Proteomes" id="UP000095009"/>
    </source>
</evidence>
<dbReference type="AlphaFoldDB" id="A0A1E3PH35"/>
<dbReference type="InterPro" id="IPR048761">
    <property type="entry name" value="SMUBP-2_HCS1_1B"/>
</dbReference>
<accession>A0A1E3PH35</accession>
<dbReference type="GO" id="GO:0016787">
    <property type="term" value="F:hydrolase activity"/>
    <property type="evidence" value="ECO:0007669"/>
    <property type="project" value="UniProtKB-KW"/>
</dbReference>
<reference evidence="12 13" key="1">
    <citation type="journal article" date="2016" name="Proc. Natl. Acad. Sci. U.S.A.">
        <title>Comparative genomics of biotechnologically important yeasts.</title>
        <authorList>
            <person name="Riley R."/>
            <person name="Haridas S."/>
            <person name="Wolfe K.H."/>
            <person name="Lopes M.R."/>
            <person name="Hittinger C.T."/>
            <person name="Goeker M."/>
            <person name="Salamov A.A."/>
            <person name="Wisecaver J.H."/>
            <person name="Long T.M."/>
            <person name="Calvey C.H."/>
            <person name="Aerts A.L."/>
            <person name="Barry K.W."/>
            <person name="Choi C."/>
            <person name="Clum A."/>
            <person name="Coughlan A.Y."/>
            <person name="Deshpande S."/>
            <person name="Douglass A.P."/>
            <person name="Hanson S.J."/>
            <person name="Klenk H.-P."/>
            <person name="LaButti K.M."/>
            <person name="Lapidus A."/>
            <person name="Lindquist E.A."/>
            <person name="Lipzen A.M."/>
            <person name="Meier-Kolthoff J.P."/>
            <person name="Ohm R.A."/>
            <person name="Otillar R.P."/>
            <person name="Pangilinan J.L."/>
            <person name="Peng Y."/>
            <person name="Rokas A."/>
            <person name="Rosa C.A."/>
            <person name="Scheuner C."/>
            <person name="Sibirny A.A."/>
            <person name="Slot J.C."/>
            <person name="Stielow J.B."/>
            <person name="Sun H."/>
            <person name="Kurtzman C.P."/>
            <person name="Blackwell M."/>
            <person name="Grigoriev I.V."/>
            <person name="Jeffries T.W."/>
        </authorList>
    </citation>
    <scope>NUCLEOTIDE SEQUENCE [LARGE SCALE GENOMIC DNA]</scope>
    <source>
        <strain evidence="12 13">DSM 6958</strain>
    </source>
</reference>
<comment type="subcellular location">
    <subcellularLocation>
        <location evidence="2">Cytoplasm</location>
    </subcellularLocation>
    <subcellularLocation>
        <location evidence="1">Nucleus</location>
    </subcellularLocation>
</comment>
<evidence type="ECO:0000256" key="5">
    <source>
        <dbReference type="ARBA" id="ARBA00022490"/>
    </source>
</evidence>
<evidence type="ECO:0000256" key="1">
    <source>
        <dbReference type="ARBA" id="ARBA00004123"/>
    </source>
</evidence>
<evidence type="ECO:0000256" key="4">
    <source>
        <dbReference type="ARBA" id="ARBA00012551"/>
    </source>
</evidence>
<evidence type="ECO:0000256" key="7">
    <source>
        <dbReference type="ARBA" id="ARBA00022801"/>
    </source>
</evidence>
<protein>
    <recommendedName>
        <fullName evidence="4">DNA helicase</fullName>
        <ecNumber evidence="4">3.6.4.12</ecNumber>
    </recommendedName>
</protein>
<dbReference type="GO" id="GO:0043139">
    <property type="term" value="F:5'-3' DNA helicase activity"/>
    <property type="evidence" value="ECO:0007669"/>
    <property type="project" value="TreeGrafter"/>
</dbReference>
<dbReference type="PANTHER" id="PTHR43788:SF8">
    <property type="entry name" value="DNA-BINDING PROTEIN SMUBP-2"/>
    <property type="match status" value="1"/>
</dbReference>
<dbReference type="InterPro" id="IPR041677">
    <property type="entry name" value="DNA2/NAM7_AAA_11"/>
</dbReference>
<evidence type="ECO:0000256" key="2">
    <source>
        <dbReference type="ARBA" id="ARBA00004496"/>
    </source>
</evidence>
<dbReference type="InterPro" id="IPR003593">
    <property type="entry name" value="AAA+_ATPase"/>
</dbReference>
<dbReference type="InterPro" id="IPR004483">
    <property type="entry name" value="SMUBP-2/Hcs1-like"/>
</dbReference>
<dbReference type="InterPro" id="IPR050534">
    <property type="entry name" value="Coronavir_polyprotein_1ab"/>
</dbReference>
<dbReference type="Pfam" id="PF13086">
    <property type="entry name" value="AAA_11"/>
    <property type="match status" value="1"/>
</dbReference>
<dbReference type="GO" id="GO:0005634">
    <property type="term" value="C:nucleus"/>
    <property type="evidence" value="ECO:0007669"/>
    <property type="project" value="UniProtKB-SubCell"/>
</dbReference>
<dbReference type="InterPro" id="IPR041679">
    <property type="entry name" value="DNA2/NAM7-like_C"/>
</dbReference>
<dbReference type="NCBIfam" id="TIGR00376">
    <property type="entry name" value="IGHMBP2 family helicase"/>
    <property type="match status" value="1"/>
</dbReference>
<dbReference type="SMART" id="SM00382">
    <property type="entry name" value="AAA"/>
    <property type="match status" value="1"/>
</dbReference>
<dbReference type="PANTHER" id="PTHR43788">
    <property type="entry name" value="DNA2/NAM7 HELICASE FAMILY MEMBER"/>
    <property type="match status" value="1"/>
</dbReference>
<dbReference type="EMBL" id="KV454411">
    <property type="protein sequence ID" value="ODQ64725.1"/>
    <property type="molecule type" value="Genomic_DNA"/>
</dbReference>
<keyword evidence="9" id="KW-0067">ATP-binding</keyword>
<comment type="similarity">
    <text evidence="3">Belongs to the DNA2/NAM7 helicase family.</text>
</comment>
<dbReference type="Gene3D" id="3.40.50.300">
    <property type="entry name" value="P-loop containing nucleotide triphosphate hydrolases"/>
    <property type="match status" value="2"/>
</dbReference>
<evidence type="ECO:0000256" key="6">
    <source>
        <dbReference type="ARBA" id="ARBA00022741"/>
    </source>
</evidence>
<dbReference type="GO" id="GO:0003723">
    <property type="term" value="F:RNA binding"/>
    <property type="evidence" value="ECO:0007669"/>
    <property type="project" value="InterPro"/>
</dbReference>
<evidence type="ECO:0000313" key="12">
    <source>
        <dbReference type="EMBL" id="ODQ64725.1"/>
    </source>
</evidence>
<evidence type="ECO:0000256" key="8">
    <source>
        <dbReference type="ARBA" id="ARBA00022806"/>
    </source>
</evidence>
<dbReference type="EC" id="3.6.4.12" evidence="4"/>
<keyword evidence="6" id="KW-0547">Nucleotide-binding</keyword>
<dbReference type="Pfam" id="PF21138">
    <property type="entry name" value="SMUBP-2_HCS1_1B"/>
    <property type="match status" value="1"/>
</dbReference>
<feature type="domain" description="AAA+ ATPase" evidence="11">
    <location>
        <begin position="213"/>
        <end position="454"/>
    </location>
</feature>
<name>A0A1E3PH35_9ASCO</name>
<dbReference type="GO" id="GO:0003677">
    <property type="term" value="F:DNA binding"/>
    <property type="evidence" value="ECO:0007669"/>
    <property type="project" value="InterPro"/>
</dbReference>
<dbReference type="InterPro" id="IPR027417">
    <property type="entry name" value="P-loop_NTPase"/>
</dbReference>
<dbReference type="GO" id="GO:0005524">
    <property type="term" value="F:ATP binding"/>
    <property type="evidence" value="ECO:0007669"/>
    <property type="project" value="UniProtKB-KW"/>
</dbReference>
<evidence type="ECO:0000256" key="3">
    <source>
        <dbReference type="ARBA" id="ARBA00007913"/>
    </source>
</evidence>
<dbReference type="GO" id="GO:0005694">
    <property type="term" value="C:chromosome"/>
    <property type="evidence" value="ECO:0007669"/>
    <property type="project" value="UniProtKB-ARBA"/>
</dbReference>
<keyword evidence="7" id="KW-0378">Hydrolase</keyword>
<dbReference type="Gene3D" id="2.40.30.270">
    <property type="match status" value="1"/>
</dbReference>
<keyword evidence="5" id="KW-0963">Cytoplasm</keyword>
<keyword evidence="13" id="KW-1185">Reference proteome</keyword>
<gene>
    <name evidence="12" type="ORF">NADFUDRAFT_26851</name>
</gene>
<dbReference type="OrthoDB" id="6513042at2759"/>
<dbReference type="CDD" id="cd18808">
    <property type="entry name" value="SF1_C_Upf1"/>
    <property type="match status" value="1"/>
</dbReference>
<dbReference type="InterPro" id="IPR047187">
    <property type="entry name" value="SF1_C_Upf1"/>
</dbReference>
<dbReference type="SUPFAM" id="SSF52540">
    <property type="entry name" value="P-loop containing nucleoside triphosphate hydrolases"/>
    <property type="match status" value="1"/>
</dbReference>
<evidence type="ECO:0000256" key="9">
    <source>
        <dbReference type="ARBA" id="ARBA00022840"/>
    </source>
</evidence>
<sequence length="677" mass="75932">MGSLGTENPGSNLSLKLLESTLAERDVDISQMSTLLTTLPPKQLATKGLAILNLSVSSCRTGLGSKTILELELDRAVSAEGQDIDLGSIRTGDIVKDRNSGNSNYDELIEAVVVKCTPKAINIAVEARFDDKLAQIDFNTGRLWLVKLTNSVTYKRMEYALNDLSRLESPSRLQSAVIGTLKPYIPECLPEVEFLDTSLNEPQRDAVKYALSETEVSIIHGPPGTGKTYTLIELIRQLVARGERVLVCGPSNISVDTILERLHSYFPGNKLVRLGHPARLLQANLIHSLDIVSKTCDSGQIIQDIRQEIDQNLSRVRKSKSGRERWQIYKDIGVLRKDYKEREKKVLTEIILDADVVVTTLHGAGSWSLKDAAKALAENNNERPLFPTIIIDEVSQSLEAQCWIPLISFPSSKRLILAGDNQQLPPTVKIEDEKYKRVLERTLFDRLVRHHGNNIKRLLSVQYRMHKDIMEFPSERLYEGKLVAAESVAERLLYDLPNVEKCDETEFPVVWIDTEGDDFYESIPEEKVTVATNQNTSEAYLVRDYVNKLTSAGVPQGLIGVISPYSAQVSLISKLLHDDYGAVEVSTVDGFQGREKDVIIISLVRSNAEHEIGFLKEERRLNVAMTRPKRHLCIIGNMETMAKGSEFTRDWANWAESFAEIIFPSLDDVLELMMKDI</sequence>
<evidence type="ECO:0000256" key="10">
    <source>
        <dbReference type="ARBA" id="ARBA00023242"/>
    </source>
</evidence>
<keyword evidence="8 12" id="KW-0347">Helicase</keyword>